<accession>A0A4U8UMB5</accession>
<evidence type="ECO:0000313" key="1">
    <source>
        <dbReference type="EMBL" id="TMS33247.1"/>
    </source>
</evidence>
<keyword evidence="2" id="KW-1185">Reference proteome</keyword>
<reference evidence="1 2" key="2">
    <citation type="journal article" date="2019" name="G3 (Bethesda)">
        <title>Hybrid Assembly of the Genome of the Entomopathogenic Nematode Steinernema carpocapsae Identifies the X-Chromosome.</title>
        <authorList>
            <person name="Serra L."/>
            <person name="Macchietto M."/>
            <person name="Macias-Munoz A."/>
            <person name="McGill C.J."/>
            <person name="Rodriguez I.M."/>
            <person name="Rodriguez B."/>
            <person name="Murad R."/>
            <person name="Mortazavi A."/>
        </authorList>
    </citation>
    <scope>NUCLEOTIDE SEQUENCE [LARGE SCALE GENOMIC DNA]</scope>
    <source>
        <strain evidence="1 2">ALL</strain>
    </source>
</reference>
<dbReference type="EMBL" id="CM016762">
    <property type="protein sequence ID" value="TMS33247.1"/>
    <property type="molecule type" value="Genomic_DNA"/>
</dbReference>
<name>A0A4U8UMB5_STECR</name>
<proteinExistence type="predicted"/>
<evidence type="ECO:0000313" key="2">
    <source>
        <dbReference type="Proteomes" id="UP000298663"/>
    </source>
</evidence>
<dbReference type="AlphaFoldDB" id="A0A4U8UMB5"/>
<sequence>MNVANMNFKPILRCKFLTKSKERNLGLPRPAEAAAEVPGAGSRYVQLKSPLSNGGGPARRPQGDSAPLVGPFLEILRSCACPAVLLVTHFDCGGRSHRVLNREASASVRLMGAWKRISSSGICVHRRLLERLVFVLAFC</sequence>
<organism evidence="1 2">
    <name type="scientific">Steinernema carpocapsae</name>
    <name type="common">Entomopathogenic nematode</name>
    <dbReference type="NCBI Taxonomy" id="34508"/>
    <lineage>
        <taxon>Eukaryota</taxon>
        <taxon>Metazoa</taxon>
        <taxon>Ecdysozoa</taxon>
        <taxon>Nematoda</taxon>
        <taxon>Chromadorea</taxon>
        <taxon>Rhabditida</taxon>
        <taxon>Tylenchina</taxon>
        <taxon>Panagrolaimomorpha</taxon>
        <taxon>Strongyloidoidea</taxon>
        <taxon>Steinernematidae</taxon>
        <taxon>Steinernema</taxon>
    </lineage>
</organism>
<reference evidence="1 2" key="1">
    <citation type="journal article" date="2015" name="Genome Biol.">
        <title>Comparative genomics of Steinernema reveals deeply conserved gene regulatory networks.</title>
        <authorList>
            <person name="Dillman A.R."/>
            <person name="Macchietto M."/>
            <person name="Porter C.F."/>
            <person name="Rogers A."/>
            <person name="Williams B."/>
            <person name="Antoshechkin I."/>
            <person name="Lee M.M."/>
            <person name="Goodwin Z."/>
            <person name="Lu X."/>
            <person name="Lewis E.E."/>
            <person name="Goodrich-Blair H."/>
            <person name="Stock S.P."/>
            <person name="Adams B.J."/>
            <person name="Sternberg P.W."/>
            <person name="Mortazavi A."/>
        </authorList>
    </citation>
    <scope>NUCLEOTIDE SEQUENCE [LARGE SCALE GENOMIC DNA]</scope>
    <source>
        <strain evidence="1 2">ALL</strain>
    </source>
</reference>
<protein>
    <submittedName>
        <fullName evidence="1">Uncharacterized protein</fullName>
    </submittedName>
</protein>
<gene>
    <name evidence="1" type="ORF">L596_001007</name>
</gene>
<dbReference type="EMBL" id="AZBU02000001">
    <property type="protein sequence ID" value="TMS33247.1"/>
    <property type="molecule type" value="Genomic_DNA"/>
</dbReference>
<comment type="caution">
    <text evidence="1">The sequence shown here is derived from an EMBL/GenBank/DDBJ whole genome shotgun (WGS) entry which is preliminary data.</text>
</comment>
<dbReference type="Proteomes" id="UP000298663">
    <property type="component" value="Chromosome X"/>
</dbReference>